<proteinExistence type="predicted"/>
<name>A0ABR3K646_TRISP</name>
<protein>
    <submittedName>
        <fullName evidence="1">Testis-expressed protein</fullName>
    </submittedName>
</protein>
<accession>A0ABR3K646</accession>
<evidence type="ECO:0000313" key="2">
    <source>
        <dbReference type="Proteomes" id="UP001558632"/>
    </source>
</evidence>
<dbReference type="Proteomes" id="UP001558632">
    <property type="component" value="Unassembled WGS sequence"/>
</dbReference>
<organism evidence="1 2">
    <name type="scientific">Trichinella spiralis</name>
    <name type="common">Trichina worm</name>
    <dbReference type="NCBI Taxonomy" id="6334"/>
    <lineage>
        <taxon>Eukaryota</taxon>
        <taxon>Metazoa</taxon>
        <taxon>Ecdysozoa</taxon>
        <taxon>Nematoda</taxon>
        <taxon>Enoplea</taxon>
        <taxon>Dorylaimia</taxon>
        <taxon>Trichinellida</taxon>
        <taxon>Trichinellidae</taxon>
        <taxon>Trichinella</taxon>
    </lineage>
</organism>
<dbReference type="EMBL" id="JBEUSY010000507">
    <property type="protein sequence ID" value="KAL1228528.1"/>
    <property type="molecule type" value="Genomic_DNA"/>
</dbReference>
<reference evidence="1 2" key="1">
    <citation type="submission" date="2024-07" db="EMBL/GenBank/DDBJ databases">
        <title>Enhanced genomic and transcriptomic resources for Trichinella pseudospiralis and T. spiralis underpin the discovery of pronounced molecular differences between stages and species.</title>
        <authorList>
            <person name="Pasi K.K."/>
            <person name="La Rosa G."/>
            <person name="Gomez-Morales M.A."/>
            <person name="Tosini F."/>
            <person name="Sumanam S."/>
            <person name="Young N.D."/>
            <person name="Chang B.C."/>
            <person name="Robin G.B."/>
        </authorList>
    </citation>
    <scope>NUCLEOTIDE SEQUENCE [LARGE SCALE GENOMIC DNA]</scope>
    <source>
        <strain evidence="1">ISS534</strain>
    </source>
</reference>
<sequence>MENDVLLGQELLILLVLKPVSQHVATFASLCIRFTVQEIQYTGFLKCYDGCVCKATQPEFRSTPVNIGSR</sequence>
<keyword evidence="2" id="KW-1185">Reference proteome</keyword>
<evidence type="ECO:0000313" key="1">
    <source>
        <dbReference type="EMBL" id="KAL1228528.1"/>
    </source>
</evidence>
<comment type="caution">
    <text evidence="1">The sequence shown here is derived from an EMBL/GenBank/DDBJ whole genome shotgun (WGS) entry which is preliminary data.</text>
</comment>
<gene>
    <name evidence="1" type="ORF">TSPI_08071</name>
</gene>